<keyword evidence="2" id="KW-1185">Reference proteome</keyword>
<organism evidence="1 2">
    <name type="scientific">Acidithiobacillus ferrianus</name>
    <dbReference type="NCBI Taxonomy" id="2678518"/>
    <lineage>
        <taxon>Bacteria</taxon>
        <taxon>Pseudomonadati</taxon>
        <taxon>Pseudomonadota</taxon>
        <taxon>Acidithiobacillia</taxon>
        <taxon>Acidithiobacillales</taxon>
        <taxon>Acidithiobacillaceae</taxon>
        <taxon>Acidithiobacillus</taxon>
    </lineage>
</organism>
<reference evidence="1" key="1">
    <citation type="submission" date="2023-06" db="EMBL/GenBank/DDBJ databases">
        <title>Complete and circular genome of Acidithiobacillus ferrianus DSM 107098.</title>
        <authorList>
            <person name="Norris P.R."/>
            <person name="Falagan C."/>
            <person name="Moya-Beltran A."/>
            <person name="Castro M."/>
            <person name="Quatrini R."/>
            <person name="Johnson D.B."/>
        </authorList>
    </citation>
    <scope>NUCLEOTIDE SEQUENCE</scope>
    <source>
        <strain evidence="1">MG</strain>
    </source>
</reference>
<sequence length="47" mass="5175">MVKVIALETPDASQRKRFGFLSGQIKVPDDFNTMGADEIESLFEGGE</sequence>
<proteinExistence type="predicted"/>
<protein>
    <submittedName>
        <fullName evidence="1">Uncharacterized protein</fullName>
    </submittedName>
</protein>
<evidence type="ECO:0000313" key="2">
    <source>
        <dbReference type="Proteomes" id="UP000470022"/>
    </source>
</evidence>
<accession>A0ACD5H7Z5</accession>
<evidence type="ECO:0000313" key="1">
    <source>
        <dbReference type="EMBL" id="XRI69708.1"/>
    </source>
</evidence>
<dbReference type="EMBL" id="CP127523">
    <property type="protein sequence ID" value="XRI69708.1"/>
    <property type="molecule type" value="Genomic_DNA"/>
</dbReference>
<dbReference type="Proteomes" id="UP000470022">
    <property type="component" value="Chromosome"/>
</dbReference>
<gene>
    <name evidence="1" type="ORF">GL267_003205</name>
</gene>
<name>A0ACD5H7Z5_9PROT</name>